<dbReference type="Proteomes" id="UP000256864">
    <property type="component" value="Unassembled WGS sequence"/>
</dbReference>
<evidence type="ECO:0000259" key="2">
    <source>
        <dbReference type="PROSITE" id="PS50112"/>
    </source>
</evidence>
<dbReference type="GO" id="GO:0006355">
    <property type="term" value="P:regulation of DNA-templated transcription"/>
    <property type="evidence" value="ECO:0007669"/>
    <property type="project" value="InterPro"/>
</dbReference>
<reference evidence="4 5" key="1">
    <citation type="submission" date="2018-07" db="EMBL/GenBank/DDBJ databases">
        <title>Genomic Encyclopedia of Type Strains, Phase IV (KMG-IV): sequencing the most valuable type-strain genomes for metagenomic binning, comparative biology and taxonomic classification.</title>
        <authorList>
            <person name="Goeker M."/>
        </authorList>
    </citation>
    <scope>NUCLEOTIDE SEQUENCE [LARGE SCALE GENOMIC DNA]</scope>
    <source>
        <strain evidence="4 5">DSM 7466</strain>
    </source>
</reference>
<name>A0A371NF15_9EURY</name>
<organism evidence="4 5">
    <name type="scientific">Methanothermobacter defluvii</name>
    <dbReference type="NCBI Taxonomy" id="49339"/>
    <lineage>
        <taxon>Archaea</taxon>
        <taxon>Methanobacteriati</taxon>
        <taxon>Methanobacteriota</taxon>
        <taxon>Methanomada group</taxon>
        <taxon>Methanobacteria</taxon>
        <taxon>Methanobacteriales</taxon>
        <taxon>Methanobacteriaceae</taxon>
        <taxon>Methanothermobacter</taxon>
    </lineage>
</organism>
<evidence type="ECO:0000256" key="1">
    <source>
        <dbReference type="SAM" id="Coils"/>
    </source>
</evidence>
<feature type="domain" description="PAC" evidence="3">
    <location>
        <begin position="336"/>
        <end position="388"/>
    </location>
</feature>
<keyword evidence="1" id="KW-0175">Coiled coil</keyword>
<feature type="domain" description="PAC" evidence="3">
    <location>
        <begin position="91"/>
        <end position="141"/>
    </location>
</feature>
<dbReference type="AlphaFoldDB" id="A0A371NF15"/>
<dbReference type="Gene3D" id="3.30.450.20">
    <property type="entry name" value="PAS domain"/>
    <property type="match status" value="3"/>
</dbReference>
<dbReference type="PROSITE" id="PS50113">
    <property type="entry name" value="PAC"/>
    <property type="match status" value="3"/>
</dbReference>
<feature type="domain" description="PAC" evidence="3">
    <location>
        <begin position="215"/>
        <end position="266"/>
    </location>
</feature>
<dbReference type="InterPro" id="IPR000014">
    <property type="entry name" value="PAS"/>
</dbReference>
<dbReference type="InterPro" id="IPR052155">
    <property type="entry name" value="Biofilm_reg_signaling"/>
</dbReference>
<evidence type="ECO:0000259" key="3">
    <source>
        <dbReference type="PROSITE" id="PS50113"/>
    </source>
</evidence>
<proteinExistence type="predicted"/>
<dbReference type="Pfam" id="PF00989">
    <property type="entry name" value="PAS"/>
    <property type="match status" value="1"/>
</dbReference>
<dbReference type="PANTHER" id="PTHR44757">
    <property type="entry name" value="DIGUANYLATE CYCLASE DGCP"/>
    <property type="match status" value="1"/>
</dbReference>
<evidence type="ECO:0000313" key="4">
    <source>
        <dbReference type="EMBL" id="REE28578.1"/>
    </source>
</evidence>
<dbReference type="PROSITE" id="PS50112">
    <property type="entry name" value="PAS"/>
    <property type="match status" value="3"/>
</dbReference>
<dbReference type="SUPFAM" id="SSF55785">
    <property type="entry name" value="PYP-like sensor domain (PAS domain)"/>
    <property type="match status" value="3"/>
</dbReference>
<sequence length="413" mass="47176">MASVPPEVPDLSEDDLKSILETVISKSPDGIITVNMDGVIVFSNPAADRMYGYPSLRGKNLDELVPELMREDLHIKMEEYRAEGIHELSGRVFETVSLRADGTEFPVEMTINPAETPAGRYITSIIRDISQRKEMEEELRNREEQFRDLFENASDMIQAVNPEGKFVYVNRAWKETLGYTDRDLEELTLFDVIHPDKLDECRELFRRVMSGERIPTVETAFITSDGEKVFVEGNVNVRMRNGEVEYSRAIFRDVTERMKFQRELERLAAIVESSGDAIVSYDLEGNIMDWNRGAEMVYGYSAEEVRGKNISILMSEEELKKLRGLISEVKSGGLVSNFEAKRIRKDGEEIWVSISMSPLRDFNGEIIGISTIARDITEMKRTQAALEASEEKYRKIVEKFIQNALALISEINR</sequence>
<dbReference type="SMART" id="SM00091">
    <property type="entry name" value="PAS"/>
    <property type="match status" value="3"/>
</dbReference>
<protein>
    <submittedName>
        <fullName evidence="4">PAS domain S-box-containing protein</fullName>
    </submittedName>
</protein>
<accession>A0A371NF15</accession>
<comment type="caution">
    <text evidence="4">The sequence shown here is derived from an EMBL/GenBank/DDBJ whole genome shotgun (WGS) entry which is preliminary data.</text>
</comment>
<dbReference type="Pfam" id="PF13426">
    <property type="entry name" value="PAS_9"/>
    <property type="match status" value="2"/>
</dbReference>
<dbReference type="InterPro" id="IPR013767">
    <property type="entry name" value="PAS_fold"/>
</dbReference>
<dbReference type="InterPro" id="IPR000700">
    <property type="entry name" value="PAS-assoc_C"/>
</dbReference>
<feature type="coiled-coil region" evidence="1">
    <location>
        <begin position="125"/>
        <end position="152"/>
    </location>
</feature>
<dbReference type="CDD" id="cd00130">
    <property type="entry name" value="PAS"/>
    <property type="match status" value="3"/>
</dbReference>
<feature type="domain" description="PAS" evidence="2">
    <location>
        <begin position="263"/>
        <end position="333"/>
    </location>
</feature>
<evidence type="ECO:0000313" key="5">
    <source>
        <dbReference type="Proteomes" id="UP000256864"/>
    </source>
</evidence>
<dbReference type="PANTHER" id="PTHR44757:SF2">
    <property type="entry name" value="BIOFILM ARCHITECTURE MAINTENANCE PROTEIN MBAA"/>
    <property type="match status" value="1"/>
</dbReference>
<keyword evidence="5" id="KW-1185">Reference proteome</keyword>
<dbReference type="EMBL" id="QREL01000001">
    <property type="protein sequence ID" value="REE28578.1"/>
    <property type="molecule type" value="Genomic_DNA"/>
</dbReference>
<feature type="domain" description="PAS" evidence="2">
    <location>
        <begin position="142"/>
        <end position="212"/>
    </location>
</feature>
<dbReference type="RefSeq" id="WP_115892180.1">
    <property type="nucleotide sequence ID" value="NZ_QREL01000001.1"/>
</dbReference>
<dbReference type="InterPro" id="IPR035965">
    <property type="entry name" value="PAS-like_dom_sf"/>
</dbReference>
<gene>
    <name evidence="4" type="ORF">C7452_0594</name>
</gene>
<dbReference type="InterPro" id="IPR001610">
    <property type="entry name" value="PAC"/>
</dbReference>
<dbReference type="NCBIfam" id="TIGR00229">
    <property type="entry name" value="sensory_box"/>
    <property type="match status" value="3"/>
</dbReference>
<dbReference type="SMART" id="SM00086">
    <property type="entry name" value="PAC"/>
    <property type="match status" value="3"/>
</dbReference>
<feature type="domain" description="PAS" evidence="2">
    <location>
        <begin position="12"/>
        <end position="53"/>
    </location>
</feature>